<comment type="caution">
    <text evidence="16">The sequence shown here is derived from an EMBL/GenBank/DDBJ whole genome shotgun (WGS) entry which is preliminary data.</text>
</comment>
<feature type="coiled-coil region" evidence="14">
    <location>
        <begin position="236"/>
        <end position="263"/>
    </location>
</feature>
<evidence type="ECO:0000259" key="15">
    <source>
        <dbReference type="Pfam" id="PF13476"/>
    </source>
</evidence>
<accession>U3A1G5</accession>
<feature type="domain" description="Rad50/SbcC-type AAA" evidence="15">
    <location>
        <begin position="5"/>
        <end position="250"/>
    </location>
</feature>
<dbReference type="EMBL" id="BATJ01000006">
    <property type="protein sequence ID" value="GAD67192.1"/>
    <property type="molecule type" value="Genomic_DNA"/>
</dbReference>
<keyword evidence="5" id="KW-0540">Nuclease</keyword>
<dbReference type="GO" id="GO:0006310">
    <property type="term" value="P:DNA recombination"/>
    <property type="evidence" value="ECO:0007669"/>
    <property type="project" value="UniProtKB-KW"/>
</dbReference>
<evidence type="ECO:0000256" key="13">
    <source>
        <dbReference type="ARBA" id="ARBA00055999"/>
    </source>
</evidence>
<feature type="coiled-coil region" evidence="14">
    <location>
        <begin position="317"/>
        <end position="368"/>
    </location>
</feature>
<dbReference type="AlphaFoldDB" id="U3A1G5"/>
<dbReference type="GO" id="GO:0005524">
    <property type="term" value="F:ATP binding"/>
    <property type="evidence" value="ECO:0007669"/>
    <property type="project" value="UniProtKB-KW"/>
</dbReference>
<feature type="coiled-coil region" evidence="14">
    <location>
        <begin position="552"/>
        <end position="721"/>
    </location>
</feature>
<sequence>MKPIKLILQAFGPFSGQEQVDFTKLGASPLFLINGPTGSGKSSILDAICFALYGETTGSERTGDQMRCDHAEPDTLTEVSFEFSLGSKVYKVVRTPDQEVPKKRGDGTTKKTHTASLYLVSNGEEQLMASRPTAVSKEMLSIIGLDVKQFRQVMVLPQGKFRELLTANSKEREQIFGQLFQTHIYTQIEKALFDRAAGIRKEKDEFDNQIKGALDVVSVNSEEELQAEKARLAPILSGSDQQYQNAQKQLDHTKQQHSAALELSHQFAQKAKLDAELKEHLAKREGIDKLRLQKQQAQKAMQLDRPYDQMKSAEKQCETARNSIKDKSLLLEQAQQQLKDAESAYQAAEKNSEQVSELNQQLFQLESVGKKFAALNEQQKLLESANQAFVAATSHHQKSEQTFKHLDTQLQAKRTEREQAQQQSATLDGKRLSLTNTIELIDLRLKHQQLIQRQNAELQRFQQVEKQYQAAQEQTNLARQTADKLEFVWHSNQAAELAARLTEGDSCPVCGSHTHPQLAQFMGDAVTKDQVQQAREYQQQQTNRELEQASLRQKLESDLQYLQQEAVQVEASLQQKEATDLETLQQRKLSLENEIQRLSAIDLVALEDQLRQLEIKLVQAQQEHDAQGQNLEKARRELTEAETKVASLQSDITSDFTHVDQVRQKYSSVQKQIQSLTLAEQQARTRLSEMQNLVASSQSAHISAKEQLQSWTTELERAQAQWEHALAQTDFHDVDAYLKAKWDEAQHTAADGRLRQFDELLATLKGRIDNVAQALEGKEPPNLASIESELAGKQKVVSGAFDMLASHRSRMDSLVQVEQKLARLYEKNVELEKAYQVYGTLSDIANGRTGAKVSLHRFVLGVLLDDVLIQASLRLRVMTKGRYELRRKEDRAKGNAGSGLDLMVEDGYTGKLRDVATLSGGESFMAALALALGLSDVVQSYSGGIRLDTLFIDEGFGSLDPESLELAIQTLIDLQQGGRTIGIISHVSELKEQMALRVDVSSSRTGSKIKVLGNQSLVY</sequence>
<dbReference type="GO" id="GO:0004519">
    <property type="term" value="F:endonuclease activity"/>
    <property type="evidence" value="ECO:0007669"/>
    <property type="project" value="UniProtKB-KW"/>
</dbReference>
<evidence type="ECO:0000256" key="9">
    <source>
        <dbReference type="ARBA" id="ARBA00022839"/>
    </source>
</evidence>
<keyword evidence="17" id="KW-1185">Reference proteome</keyword>
<protein>
    <recommendedName>
        <fullName evidence="3">Nuclease SbcCD subunit C</fullName>
    </recommendedName>
</protein>
<dbReference type="Gene3D" id="1.10.287.1490">
    <property type="match status" value="1"/>
</dbReference>
<keyword evidence="9" id="KW-0269">Exonuclease</keyword>
<reference evidence="16 17" key="1">
    <citation type="submission" date="2013-09" db="EMBL/GenBank/DDBJ databases">
        <title>Whole genome shotgun sequence of Vibrio proteolyticus NBRC 13287.</title>
        <authorList>
            <person name="Isaki S."/>
            <person name="Hosoyama A."/>
            <person name="Numata M."/>
            <person name="Hashimoto M."/>
            <person name="Hosoyama Y."/>
            <person name="Tsuchikane K."/>
            <person name="Noguchi M."/>
            <person name="Hirakata S."/>
            <person name="Ichikawa N."/>
            <person name="Ohji S."/>
            <person name="Yamazoe A."/>
            <person name="Fujita N."/>
        </authorList>
    </citation>
    <scope>NUCLEOTIDE SEQUENCE [LARGE SCALE GENOMIC DNA]</scope>
    <source>
        <strain evidence="16 17">NBRC 13287</strain>
    </source>
</reference>
<keyword evidence="12" id="KW-0233">DNA recombination</keyword>
<dbReference type="SUPFAM" id="SSF52540">
    <property type="entry name" value="P-loop containing nucleoside triphosphate hydrolases"/>
    <property type="match status" value="1"/>
</dbReference>
<evidence type="ECO:0000256" key="14">
    <source>
        <dbReference type="SAM" id="Coils"/>
    </source>
</evidence>
<dbReference type="RefSeq" id="WP_021705167.1">
    <property type="nucleotide sequence ID" value="NZ_BATJ01000006.1"/>
</dbReference>
<dbReference type="InterPro" id="IPR038729">
    <property type="entry name" value="Rad50/SbcC_AAA"/>
</dbReference>
<organism evidence="16 17">
    <name type="scientific">Vibrio proteolyticus NBRC 13287</name>
    <dbReference type="NCBI Taxonomy" id="1219065"/>
    <lineage>
        <taxon>Bacteria</taxon>
        <taxon>Pseudomonadati</taxon>
        <taxon>Pseudomonadota</taxon>
        <taxon>Gammaproteobacteria</taxon>
        <taxon>Vibrionales</taxon>
        <taxon>Vibrionaceae</taxon>
        <taxon>Vibrio</taxon>
    </lineage>
</organism>
<evidence type="ECO:0000256" key="6">
    <source>
        <dbReference type="ARBA" id="ARBA00022741"/>
    </source>
</evidence>
<dbReference type="FunFam" id="3.40.50.300:FF:001446">
    <property type="entry name" value="DsDNA exonuclease SbcC"/>
    <property type="match status" value="1"/>
</dbReference>
<dbReference type="InterPro" id="IPR027417">
    <property type="entry name" value="P-loop_NTPase"/>
</dbReference>
<dbReference type="Pfam" id="PF13476">
    <property type="entry name" value="AAA_23"/>
    <property type="match status" value="1"/>
</dbReference>
<evidence type="ECO:0000256" key="12">
    <source>
        <dbReference type="ARBA" id="ARBA00023172"/>
    </source>
</evidence>
<dbReference type="GO" id="GO:0006260">
    <property type="term" value="P:DNA replication"/>
    <property type="evidence" value="ECO:0007669"/>
    <property type="project" value="UniProtKB-KW"/>
</dbReference>
<dbReference type="Pfam" id="PF13558">
    <property type="entry name" value="SbcC_Walker_B"/>
    <property type="match status" value="1"/>
</dbReference>
<evidence type="ECO:0000256" key="1">
    <source>
        <dbReference type="ARBA" id="ARBA00006930"/>
    </source>
</evidence>
<dbReference type="GO" id="GO:0006302">
    <property type="term" value="P:double-strand break repair"/>
    <property type="evidence" value="ECO:0007669"/>
    <property type="project" value="InterPro"/>
</dbReference>
<dbReference type="PANTHER" id="PTHR32114">
    <property type="entry name" value="ABC TRANSPORTER ABCH.3"/>
    <property type="match status" value="1"/>
</dbReference>
<comment type="similarity">
    <text evidence="1">Belongs to the SMC family. SbcC subfamily.</text>
</comment>
<evidence type="ECO:0000256" key="8">
    <source>
        <dbReference type="ARBA" id="ARBA00022801"/>
    </source>
</evidence>
<evidence type="ECO:0000256" key="10">
    <source>
        <dbReference type="ARBA" id="ARBA00022840"/>
    </source>
</evidence>
<comment type="function">
    <text evidence="13">SbcCD cleaves DNA hairpin structures. These structures can inhibit DNA replication and are intermediates in certain DNA recombination reactions. The complex acts as a 3'-&gt;5' double strand exonuclease that can open hairpins. It also has a 5' single-strand endonuclease activity.</text>
</comment>
<keyword evidence="10" id="KW-0067">ATP-binding</keyword>
<name>U3A1G5_VIBPR</name>
<dbReference type="eggNOG" id="COG0419">
    <property type="taxonomic scope" value="Bacteria"/>
</dbReference>
<feature type="coiled-coil region" evidence="14">
    <location>
        <begin position="451"/>
        <end position="481"/>
    </location>
</feature>
<gene>
    <name evidence="16" type="primary">sbcC</name>
    <name evidence="16" type="ORF">VPR01S_06_02110</name>
</gene>
<dbReference type="GO" id="GO:0016887">
    <property type="term" value="F:ATP hydrolysis activity"/>
    <property type="evidence" value="ECO:0007669"/>
    <property type="project" value="InterPro"/>
</dbReference>
<evidence type="ECO:0000256" key="4">
    <source>
        <dbReference type="ARBA" id="ARBA00022705"/>
    </source>
</evidence>
<dbReference type="Proteomes" id="UP000016570">
    <property type="component" value="Unassembled WGS sequence"/>
</dbReference>
<keyword evidence="6" id="KW-0547">Nucleotide-binding</keyword>
<evidence type="ECO:0000256" key="11">
    <source>
        <dbReference type="ARBA" id="ARBA00023054"/>
    </source>
</evidence>
<keyword evidence="7" id="KW-0255">Endonuclease</keyword>
<evidence type="ECO:0000256" key="5">
    <source>
        <dbReference type="ARBA" id="ARBA00022722"/>
    </source>
</evidence>
<keyword evidence="11 14" id="KW-0175">Coiled coil</keyword>
<evidence type="ECO:0000256" key="3">
    <source>
        <dbReference type="ARBA" id="ARBA00013368"/>
    </source>
</evidence>
<dbReference type="GO" id="GO:0004527">
    <property type="term" value="F:exonuclease activity"/>
    <property type="evidence" value="ECO:0007669"/>
    <property type="project" value="UniProtKB-KW"/>
</dbReference>
<comment type="subunit">
    <text evidence="2">Heterodimer of SbcC and SbcD.</text>
</comment>
<keyword evidence="4" id="KW-0235">DNA replication</keyword>
<evidence type="ECO:0000256" key="2">
    <source>
        <dbReference type="ARBA" id="ARBA00011322"/>
    </source>
</evidence>
<evidence type="ECO:0000256" key="7">
    <source>
        <dbReference type="ARBA" id="ARBA00022759"/>
    </source>
</evidence>
<dbReference type="STRING" id="1219065.VPR01S_06_02110"/>
<evidence type="ECO:0000313" key="17">
    <source>
        <dbReference type="Proteomes" id="UP000016570"/>
    </source>
</evidence>
<keyword evidence="8" id="KW-0378">Hydrolase</keyword>
<proteinExistence type="inferred from homology"/>
<dbReference type="Gene3D" id="3.40.50.300">
    <property type="entry name" value="P-loop containing nucleotide triphosphate hydrolases"/>
    <property type="match status" value="2"/>
</dbReference>
<dbReference type="PANTHER" id="PTHR32114:SF2">
    <property type="entry name" value="ABC TRANSPORTER ABCH.3"/>
    <property type="match status" value="1"/>
</dbReference>
<evidence type="ECO:0000313" key="16">
    <source>
        <dbReference type="EMBL" id="GAD67192.1"/>
    </source>
</evidence>